<keyword evidence="3" id="KW-1185">Reference proteome</keyword>
<gene>
    <name evidence="2" type="ORF">TNCT_453431</name>
</gene>
<feature type="compositionally biased region" description="Basic and acidic residues" evidence="1">
    <location>
        <begin position="12"/>
        <end position="50"/>
    </location>
</feature>
<evidence type="ECO:0000313" key="3">
    <source>
        <dbReference type="Proteomes" id="UP000887116"/>
    </source>
</evidence>
<sequence>MYGGSGNGSGIYRERDPATREDETRRPDKTGPDARQKEGSGSEKAGDKKNVVGGRRTTGRWILQSVNIFIIYSFL</sequence>
<feature type="region of interest" description="Disordered" evidence="1">
    <location>
        <begin position="1"/>
        <end position="56"/>
    </location>
</feature>
<name>A0A8X6LVM6_TRICU</name>
<evidence type="ECO:0000313" key="2">
    <source>
        <dbReference type="EMBL" id="GFR22312.1"/>
    </source>
</evidence>
<comment type="caution">
    <text evidence="2">The sequence shown here is derived from an EMBL/GenBank/DDBJ whole genome shotgun (WGS) entry which is preliminary data.</text>
</comment>
<reference evidence="2" key="1">
    <citation type="submission" date="2020-07" db="EMBL/GenBank/DDBJ databases">
        <title>Multicomponent nature underlies the extraordinary mechanical properties of spider dragline silk.</title>
        <authorList>
            <person name="Kono N."/>
            <person name="Nakamura H."/>
            <person name="Mori M."/>
            <person name="Yoshida Y."/>
            <person name="Ohtoshi R."/>
            <person name="Malay A.D."/>
            <person name="Moran D.A.P."/>
            <person name="Tomita M."/>
            <person name="Numata K."/>
            <person name="Arakawa K."/>
        </authorList>
    </citation>
    <scope>NUCLEOTIDE SEQUENCE</scope>
</reference>
<protein>
    <submittedName>
        <fullName evidence="2">Uncharacterized protein</fullName>
    </submittedName>
</protein>
<proteinExistence type="predicted"/>
<dbReference type="AlphaFoldDB" id="A0A8X6LVM6"/>
<dbReference type="Proteomes" id="UP000887116">
    <property type="component" value="Unassembled WGS sequence"/>
</dbReference>
<organism evidence="2 3">
    <name type="scientific">Trichonephila clavata</name>
    <name type="common">Joro spider</name>
    <name type="synonym">Nephila clavata</name>
    <dbReference type="NCBI Taxonomy" id="2740835"/>
    <lineage>
        <taxon>Eukaryota</taxon>
        <taxon>Metazoa</taxon>
        <taxon>Ecdysozoa</taxon>
        <taxon>Arthropoda</taxon>
        <taxon>Chelicerata</taxon>
        <taxon>Arachnida</taxon>
        <taxon>Araneae</taxon>
        <taxon>Araneomorphae</taxon>
        <taxon>Entelegynae</taxon>
        <taxon>Araneoidea</taxon>
        <taxon>Nephilidae</taxon>
        <taxon>Trichonephila</taxon>
    </lineage>
</organism>
<dbReference type="EMBL" id="BMAO01028146">
    <property type="protein sequence ID" value="GFR22312.1"/>
    <property type="molecule type" value="Genomic_DNA"/>
</dbReference>
<accession>A0A8X6LVM6</accession>
<evidence type="ECO:0000256" key="1">
    <source>
        <dbReference type="SAM" id="MobiDB-lite"/>
    </source>
</evidence>